<evidence type="ECO:0000313" key="4">
    <source>
        <dbReference type="Proteomes" id="UP000007350"/>
    </source>
</evidence>
<comment type="caution">
    <text evidence="3">The sequence shown here is derived from an EMBL/GenBank/DDBJ whole genome shotgun (WGS) entry which is preliminary data.</text>
</comment>
<reference evidence="3 4" key="1">
    <citation type="journal article" date="2012" name="BMC Genomics">
        <title>Comparative genomic analysis of human infective Trypanosoma cruzi lineages with the bat-restricted subspecies T. cruzi marinkellei.</title>
        <authorList>
            <person name="Franzen O."/>
            <person name="Talavera-Lopez C."/>
            <person name="Ochaya S."/>
            <person name="Butler C.E."/>
            <person name="Messenger L.A."/>
            <person name="Lewis M.D."/>
            <person name="Llewellyn M.S."/>
            <person name="Marinkelle C.J."/>
            <person name="Tyler K.M."/>
            <person name="Miles M.A."/>
            <person name="Andersson B."/>
        </authorList>
    </citation>
    <scope>NUCLEOTIDE SEQUENCE [LARGE SCALE GENOMIC DNA]</scope>
    <source>
        <strain evidence="3 4">B7</strain>
    </source>
</reference>
<keyword evidence="4" id="KW-1185">Reference proteome</keyword>
<evidence type="ECO:0000259" key="2">
    <source>
        <dbReference type="Pfam" id="PF22279"/>
    </source>
</evidence>
<name>K2NAH5_TRYCR</name>
<evidence type="ECO:0000259" key="1">
    <source>
        <dbReference type="Pfam" id="PF22274"/>
    </source>
</evidence>
<dbReference type="Proteomes" id="UP000007350">
    <property type="component" value="Unassembled WGS sequence"/>
</dbReference>
<feature type="domain" description="Dispersed gene family protein 1 N-terminal" evidence="2">
    <location>
        <begin position="23"/>
        <end position="127"/>
    </location>
</feature>
<proteinExistence type="predicted"/>
<dbReference type="Pfam" id="PF22274">
    <property type="entry name" value="DGF-1_beta-sheet"/>
    <property type="match status" value="1"/>
</dbReference>
<gene>
    <name evidence="3" type="ORF">MOQ_010276</name>
</gene>
<dbReference type="EMBL" id="AHKC01022549">
    <property type="protein sequence ID" value="EKF26047.1"/>
    <property type="molecule type" value="Genomic_DNA"/>
</dbReference>
<sequence>MLLAKGNVHDGVLREMLYAAGGVTAAGSTLSFVHNRVLLPRMLSLSLSLSAGAHLRVACNDAGGRVLSTVEEYAAAGFGDAGSIEVFGCDACDRDTYCYAPGTASASMKDGVCVCACGSSGYGEACVPVGAPALPSSAGFIASAFEIEDTVVQSTFVVPKGVSEVTLRHVVLDGVTPVLYVPWMARDGVRIFVQNVSLRNGAVLYVMGGGALRGVDAFRAWSSSELQLELSICSVEAFNGVIVLTGTFPAKSMLTMTESLLITTESTPLVYLLGSQAAVYTPVLVLSGLRLLNSTLLMHGIGFLAVKSDGRTVIVDGTALRLDSSGISLETASFGGDYAFTWVGGPCCRRAPCCACRRAVFTPAADCCFIKVSP</sequence>
<protein>
    <submittedName>
        <fullName evidence="3">Dispersed gene family protein 1 (DGF-1), putative</fullName>
    </submittedName>
</protein>
<dbReference type="AlphaFoldDB" id="K2NAH5"/>
<dbReference type="Pfam" id="PF22279">
    <property type="entry name" value="DGF-1_N"/>
    <property type="match status" value="1"/>
</dbReference>
<feature type="domain" description="Dispersed gene family protein 1 beta-sheet" evidence="1">
    <location>
        <begin position="190"/>
        <end position="340"/>
    </location>
</feature>
<accession>K2NAH5</accession>
<dbReference type="InterPro" id="IPR053915">
    <property type="entry name" value="DGF-1_b-sheet_dom"/>
</dbReference>
<evidence type="ECO:0000313" key="3">
    <source>
        <dbReference type="EMBL" id="EKF26047.1"/>
    </source>
</evidence>
<organism evidence="3 4">
    <name type="scientific">Trypanosoma cruzi marinkellei</name>
    <dbReference type="NCBI Taxonomy" id="85056"/>
    <lineage>
        <taxon>Eukaryota</taxon>
        <taxon>Discoba</taxon>
        <taxon>Euglenozoa</taxon>
        <taxon>Kinetoplastea</taxon>
        <taxon>Metakinetoplastina</taxon>
        <taxon>Trypanosomatida</taxon>
        <taxon>Trypanosomatidae</taxon>
        <taxon>Trypanosoma</taxon>
        <taxon>Schizotrypanum</taxon>
    </lineage>
</organism>
<dbReference type="InterPro" id="IPR053914">
    <property type="entry name" value="DGF-1_N"/>
</dbReference>